<dbReference type="GO" id="GO:0016151">
    <property type="term" value="F:nickel cation binding"/>
    <property type="evidence" value="ECO:0007669"/>
    <property type="project" value="UniProtKB-UniRule"/>
</dbReference>
<comment type="subunit">
    <text evidence="3">UreD, UreF and UreG form a complex that acts as a GTP-hydrolysis-dependent molecular chaperone, activating the urease apoprotein by helping to assemble the nickel containing metallocenter of UreC. The UreE protein probably delivers the nickel.</text>
</comment>
<dbReference type="PIRSF" id="PIRSF009467">
    <property type="entry name" value="Ureas_acces_UreF"/>
    <property type="match status" value="1"/>
</dbReference>
<evidence type="ECO:0000256" key="1">
    <source>
        <dbReference type="ARBA" id="ARBA00022988"/>
    </source>
</evidence>
<proteinExistence type="inferred from homology"/>
<dbReference type="EMBL" id="QKZQ01000031">
    <property type="protein sequence ID" value="PZX36331.1"/>
    <property type="molecule type" value="Genomic_DNA"/>
</dbReference>
<evidence type="ECO:0000313" key="4">
    <source>
        <dbReference type="EMBL" id="PZX36331.1"/>
    </source>
</evidence>
<gene>
    <name evidence="3" type="primary">ureF</name>
    <name evidence="4" type="ORF">LY56_03446</name>
</gene>
<evidence type="ECO:0000313" key="5">
    <source>
        <dbReference type="Proteomes" id="UP000249364"/>
    </source>
</evidence>
<keyword evidence="1 3" id="KW-0996">Nickel insertion</keyword>
<dbReference type="Pfam" id="PF01730">
    <property type="entry name" value="UreF"/>
    <property type="match status" value="1"/>
</dbReference>
<keyword evidence="5" id="KW-1185">Reference proteome</keyword>
<dbReference type="Gene3D" id="1.10.4190.10">
    <property type="entry name" value="Urease accessory protein UreF"/>
    <property type="match status" value="1"/>
</dbReference>
<dbReference type="HAMAP" id="MF_01385">
    <property type="entry name" value="UreF"/>
    <property type="match status" value="1"/>
</dbReference>
<sequence>MLHAETLTLHHWLSPAFPTGAFAYSHGLEQVIALGQVTDAAGLEYWLADVLRYGSGWQDCVLLACALQEGANLDALDATCHALQPCLERLQETQEQGAAFARTVAQITGRDLAARTLPIAVAEAAAPLGLPAQTVIAAYLQAFLTNLVTIGIRHVPLGQGEGHGTLARLLPLVPDLAHAASLACLEDLGNCCLGADMAAMEHETKEIRLFRT</sequence>
<name>A0A2W7PJB3_9RHOB</name>
<dbReference type="GO" id="GO:0005737">
    <property type="term" value="C:cytoplasm"/>
    <property type="evidence" value="ECO:0007669"/>
    <property type="project" value="UniProtKB-SubCell"/>
</dbReference>
<keyword evidence="3" id="KW-0963">Cytoplasm</keyword>
<dbReference type="InterPro" id="IPR038277">
    <property type="entry name" value="UreF_sf"/>
</dbReference>
<organism evidence="4 5">
    <name type="scientific">Roseinatronobacter thiooxidans</name>
    <dbReference type="NCBI Taxonomy" id="121821"/>
    <lineage>
        <taxon>Bacteria</taxon>
        <taxon>Pseudomonadati</taxon>
        <taxon>Pseudomonadota</taxon>
        <taxon>Alphaproteobacteria</taxon>
        <taxon>Rhodobacterales</taxon>
        <taxon>Paracoccaceae</taxon>
        <taxon>Roseinatronobacter</taxon>
    </lineage>
</organism>
<dbReference type="PANTHER" id="PTHR33620:SF1">
    <property type="entry name" value="UREASE ACCESSORY PROTEIN F"/>
    <property type="match status" value="1"/>
</dbReference>
<dbReference type="OrthoDB" id="9798772at2"/>
<accession>A0A2W7PJB3</accession>
<comment type="caution">
    <text evidence="4">The sequence shown here is derived from an EMBL/GenBank/DDBJ whole genome shotgun (WGS) entry which is preliminary data.</text>
</comment>
<comment type="function">
    <text evidence="3">Required for maturation of urease via the functional incorporation of the urease nickel metallocenter.</text>
</comment>
<evidence type="ECO:0000256" key="2">
    <source>
        <dbReference type="ARBA" id="ARBA00023186"/>
    </source>
</evidence>
<dbReference type="Proteomes" id="UP000249364">
    <property type="component" value="Unassembled WGS sequence"/>
</dbReference>
<keyword evidence="2 3" id="KW-0143">Chaperone</keyword>
<dbReference type="InterPro" id="IPR002639">
    <property type="entry name" value="UreF"/>
</dbReference>
<dbReference type="AlphaFoldDB" id="A0A2W7PJB3"/>
<dbReference type="STRING" id="121821.GCA_001870675_01564"/>
<protein>
    <recommendedName>
        <fullName evidence="3">Urease accessory protein UreF</fullName>
    </recommendedName>
</protein>
<comment type="subcellular location">
    <subcellularLocation>
        <location evidence="3">Cytoplasm</location>
    </subcellularLocation>
</comment>
<reference evidence="4 5" key="1">
    <citation type="submission" date="2018-06" db="EMBL/GenBank/DDBJ databases">
        <title>Genomic Encyclopedia of Archaeal and Bacterial Type Strains, Phase II (KMG-II): from individual species to whole genera.</title>
        <authorList>
            <person name="Goeker M."/>
        </authorList>
    </citation>
    <scope>NUCLEOTIDE SEQUENCE [LARGE SCALE GENOMIC DNA]</scope>
    <source>
        <strain evidence="4 5">DSM 13087</strain>
    </source>
</reference>
<comment type="similarity">
    <text evidence="3">Belongs to the UreF family.</text>
</comment>
<dbReference type="PANTHER" id="PTHR33620">
    <property type="entry name" value="UREASE ACCESSORY PROTEIN F"/>
    <property type="match status" value="1"/>
</dbReference>
<evidence type="ECO:0000256" key="3">
    <source>
        <dbReference type="HAMAP-Rule" id="MF_01385"/>
    </source>
</evidence>